<dbReference type="AlphaFoldDB" id="A0A7W6CXF3"/>
<accession>A0A7W6CXF3</accession>
<dbReference type="PIRSF" id="PIRSF031900">
    <property type="entry name" value="UCP031900"/>
    <property type="match status" value="1"/>
</dbReference>
<dbReference type="RefSeq" id="WP_183394767.1">
    <property type="nucleotide sequence ID" value="NZ_JACIDR010000002.1"/>
</dbReference>
<dbReference type="InterPro" id="IPR027372">
    <property type="entry name" value="Phytase-like_dom"/>
</dbReference>
<name>A0A7W6CXF3_9HYPH</name>
<evidence type="ECO:0000256" key="1">
    <source>
        <dbReference type="SAM" id="SignalP"/>
    </source>
</evidence>
<reference evidence="3 4" key="1">
    <citation type="submission" date="2020-08" db="EMBL/GenBank/DDBJ databases">
        <title>Genomic Encyclopedia of Type Strains, Phase IV (KMG-IV): sequencing the most valuable type-strain genomes for metagenomic binning, comparative biology and taxonomic classification.</title>
        <authorList>
            <person name="Goeker M."/>
        </authorList>
    </citation>
    <scope>NUCLEOTIDE SEQUENCE [LARGE SCALE GENOMIC DNA]</scope>
    <source>
        <strain evidence="3 4">DSM 25481</strain>
    </source>
</reference>
<sequence>MKTAWAAVALLTFIGAAAAEPAQSPVESPKAIEVTASPILHFDSRTPVGAAYGQLVFLGGLDLRSPERRFGGLSGLRLSADGRRLTAVSDRGSWFTGTLRYDGSRPTGLDDVVVADTPGRDGRPLRGRRGFDTEGLEIQGRVAWLSSERVNWLTRYRLDEAGLPAGRGEPVALPKLATRAPRNEGYEAIASFGPGVLLLVAERFLDPDGNNRAFAAGAKSFAFSVRRTEDFSPTDLARLPDGDFVLLERRYRRPLSLSVRVRRLPAAEIRAGGLVDGPVLMEATLSQAIDNFEAISAHRGPDGRTVLTLLADDNFFVFERTLLMQFALPD</sequence>
<proteinExistence type="predicted"/>
<evidence type="ECO:0000259" key="2">
    <source>
        <dbReference type="Pfam" id="PF13449"/>
    </source>
</evidence>
<feature type="domain" description="Phytase-like" evidence="2">
    <location>
        <begin position="69"/>
        <end position="315"/>
    </location>
</feature>
<comment type="caution">
    <text evidence="3">The sequence shown here is derived from an EMBL/GenBank/DDBJ whole genome shotgun (WGS) entry which is preliminary data.</text>
</comment>
<dbReference type="Pfam" id="PF13449">
    <property type="entry name" value="Phytase-like"/>
    <property type="match status" value="1"/>
</dbReference>
<gene>
    <name evidence="3" type="ORF">GGR24_001550</name>
</gene>
<protein>
    <recommendedName>
        <fullName evidence="2">Phytase-like domain-containing protein</fullName>
    </recommendedName>
</protein>
<evidence type="ECO:0000313" key="4">
    <source>
        <dbReference type="Proteomes" id="UP000528964"/>
    </source>
</evidence>
<keyword evidence="4" id="KW-1185">Reference proteome</keyword>
<feature type="signal peptide" evidence="1">
    <location>
        <begin position="1"/>
        <end position="18"/>
    </location>
</feature>
<organism evidence="3 4">
    <name type="scientific">Hansschlegelia beijingensis</name>
    <dbReference type="NCBI Taxonomy" id="1133344"/>
    <lineage>
        <taxon>Bacteria</taxon>
        <taxon>Pseudomonadati</taxon>
        <taxon>Pseudomonadota</taxon>
        <taxon>Alphaproteobacteria</taxon>
        <taxon>Hyphomicrobiales</taxon>
        <taxon>Methylopilaceae</taxon>
        <taxon>Hansschlegelia</taxon>
    </lineage>
</organism>
<dbReference type="EMBL" id="JACIDR010000002">
    <property type="protein sequence ID" value="MBB3972893.1"/>
    <property type="molecule type" value="Genomic_DNA"/>
</dbReference>
<keyword evidence="1" id="KW-0732">Signal</keyword>
<dbReference type="InterPro" id="IPR014567">
    <property type="entry name" value="UCP031900"/>
</dbReference>
<feature type="chain" id="PRO_5030892076" description="Phytase-like domain-containing protein" evidence="1">
    <location>
        <begin position="19"/>
        <end position="330"/>
    </location>
</feature>
<evidence type="ECO:0000313" key="3">
    <source>
        <dbReference type="EMBL" id="MBB3972893.1"/>
    </source>
</evidence>
<dbReference type="Proteomes" id="UP000528964">
    <property type="component" value="Unassembled WGS sequence"/>
</dbReference>